<organism evidence="2 3">
    <name type="scientific">Ditylenchus dipsaci</name>
    <dbReference type="NCBI Taxonomy" id="166011"/>
    <lineage>
        <taxon>Eukaryota</taxon>
        <taxon>Metazoa</taxon>
        <taxon>Ecdysozoa</taxon>
        <taxon>Nematoda</taxon>
        <taxon>Chromadorea</taxon>
        <taxon>Rhabditida</taxon>
        <taxon>Tylenchina</taxon>
        <taxon>Tylenchomorpha</taxon>
        <taxon>Sphaerularioidea</taxon>
        <taxon>Anguinidae</taxon>
        <taxon>Anguininae</taxon>
        <taxon>Ditylenchus</taxon>
    </lineage>
</organism>
<keyword evidence="2" id="KW-1185">Reference proteome</keyword>
<feature type="domain" description="F-box" evidence="1">
    <location>
        <begin position="1"/>
        <end position="34"/>
    </location>
</feature>
<dbReference type="InterPro" id="IPR036047">
    <property type="entry name" value="F-box-like_dom_sf"/>
</dbReference>
<accession>A0A915CY92</accession>
<evidence type="ECO:0000313" key="3">
    <source>
        <dbReference type="WBParaSite" id="jg13853"/>
    </source>
</evidence>
<dbReference type="InterPro" id="IPR001810">
    <property type="entry name" value="F-box_dom"/>
</dbReference>
<reference evidence="3" key="1">
    <citation type="submission" date="2022-11" db="UniProtKB">
        <authorList>
            <consortium name="WormBaseParasite"/>
        </authorList>
    </citation>
    <scope>IDENTIFICATION</scope>
</reference>
<dbReference type="WBParaSite" id="jg13853">
    <property type="protein sequence ID" value="jg13853"/>
    <property type="gene ID" value="jg13853"/>
</dbReference>
<evidence type="ECO:0000259" key="1">
    <source>
        <dbReference type="PROSITE" id="PS50181"/>
    </source>
</evidence>
<dbReference type="Proteomes" id="UP000887574">
    <property type="component" value="Unplaced"/>
</dbReference>
<evidence type="ECO:0000313" key="2">
    <source>
        <dbReference type="Proteomes" id="UP000887574"/>
    </source>
</evidence>
<name>A0A915CY92_9BILA</name>
<dbReference type="Pfam" id="PF00646">
    <property type="entry name" value="F-box"/>
    <property type="match status" value="1"/>
</dbReference>
<proteinExistence type="predicted"/>
<dbReference type="AlphaFoldDB" id="A0A915CY92"/>
<sequence length="192" mass="22596">MFFPSEILCEIFSYSNRLDLTKLSTVNKEFKNVVFVYFPIHPYHILNGFKAGSNQISFNYPNFASKVELKVAKKFLKPSCCQHVLLFGKLKCLENEIVDHVLCHNNSLQLSLDIQNEEFVDELSSLLQKDFIKSSITCSFFFKANFNIMDFDWQRANRKLKLLNNQTKEILEVKKTYVKYSCLEFICQRYPQ</sequence>
<dbReference type="PROSITE" id="PS50181">
    <property type="entry name" value="FBOX"/>
    <property type="match status" value="1"/>
</dbReference>
<protein>
    <submittedName>
        <fullName evidence="3">F-box domain-containing protein</fullName>
    </submittedName>
</protein>
<dbReference type="CDD" id="cd09917">
    <property type="entry name" value="F-box_SF"/>
    <property type="match status" value="1"/>
</dbReference>
<dbReference type="SUPFAM" id="SSF81383">
    <property type="entry name" value="F-box domain"/>
    <property type="match status" value="1"/>
</dbReference>